<protein>
    <submittedName>
        <fullName evidence="2">Odorant-binding protein 18</fullName>
    </submittedName>
</protein>
<dbReference type="GO" id="GO:0005549">
    <property type="term" value="F:odorant binding"/>
    <property type="evidence" value="ECO:0007669"/>
    <property type="project" value="InterPro"/>
</dbReference>
<dbReference type="PANTHER" id="PTHR21364">
    <property type="entry name" value="GENERAL ODORANT-BINDING PROTEIN 19A"/>
    <property type="match status" value="1"/>
</dbReference>
<evidence type="ECO:0000256" key="1">
    <source>
        <dbReference type="SAM" id="SignalP"/>
    </source>
</evidence>
<dbReference type="AlphaFoldDB" id="A0AAT9TZ37"/>
<dbReference type="Pfam" id="PF01395">
    <property type="entry name" value="PBP_GOBP"/>
    <property type="match status" value="1"/>
</dbReference>
<dbReference type="InterPro" id="IPR006170">
    <property type="entry name" value="PBP/GOBP"/>
</dbReference>
<dbReference type="SMART" id="SM00708">
    <property type="entry name" value="PhBP"/>
    <property type="match status" value="1"/>
</dbReference>
<dbReference type="Gene3D" id="1.10.238.20">
    <property type="entry name" value="Pheromone/general odorant binding protein domain"/>
    <property type="match status" value="1"/>
</dbReference>
<keyword evidence="1" id="KW-0732">Signal</keyword>
<dbReference type="CDD" id="cd23992">
    <property type="entry name" value="PBP_GOBP"/>
    <property type="match status" value="1"/>
</dbReference>
<feature type="signal peptide" evidence="1">
    <location>
        <begin position="1"/>
        <end position="19"/>
    </location>
</feature>
<dbReference type="InterPro" id="IPR036728">
    <property type="entry name" value="PBP_GOBP_sf"/>
</dbReference>
<dbReference type="PANTHER" id="PTHR21364:SF2">
    <property type="entry name" value="GENERAL ODORANT-BINDING PROTEIN 19A"/>
    <property type="match status" value="1"/>
</dbReference>
<gene>
    <name evidence="2" type="primary">OBP18</name>
</gene>
<sequence length="158" mass="17523">MEKICLIALLVVYISQIKAEMHGNNCEIETNVIESEVNNYRQFKLPQTKEGKCYGACVMKTVSIMNSRGKISSRNVERIAKELNSPEEHLQIGDIKKCSHSANQLNDDCETAYTFMKCLSAHTSEKLAKTGSLISISPPTVTVNLPPVTFVLFQLGGK</sequence>
<organism evidence="2">
    <name type="scientific">Eocanthecona furcellata</name>
    <dbReference type="NCBI Taxonomy" id="696902"/>
    <lineage>
        <taxon>Eukaryota</taxon>
        <taxon>Metazoa</taxon>
        <taxon>Ecdysozoa</taxon>
        <taxon>Arthropoda</taxon>
        <taxon>Hexapoda</taxon>
        <taxon>Insecta</taxon>
        <taxon>Pterygota</taxon>
        <taxon>Neoptera</taxon>
        <taxon>Paraneoptera</taxon>
        <taxon>Hemiptera</taxon>
        <taxon>Heteroptera</taxon>
        <taxon>Panheteroptera</taxon>
        <taxon>Pentatomomorpha</taxon>
        <taxon>Pentatomoidea</taxon>
        <taxon>Pentatomidae</taxon>
        <taxon>Asopinae</taxon>
        <taxon>Eocanthecona</taxon>
    </lineage>
</organism>
<dbReference type="SUPFAM" id="SSF47565">
    <property type="entry name" value="Insect pheromone/odorant-binding proteins"/>
    <property type="match status" value="1"/>
</dbReference>
<feature type="chain" id="PRO_5043501957" evidence="1">
    <location>
        <begin position="20"/>
        <end position="158"/>
    </location>
</feature>
<evidence type="ECO:0000313" key="2">
    <source>
        <dbReference type="EMBL" id="WGJ83465.1"/>
    </source>
</evidence>
<name>A0AAT9TZ37_9HEMI</name>
<proteinExistence type="evidence at transcript level"/>
<dbReference type="EMBL" id="OP575944">
    <property type="protein sequence ID" value="WGJ83465.1"/>
    <property type="molecule type" value="mRNA"/>
</dbReference>
<reference evidence="2" key="1">
    <citation type="submission" date="2022-10" db="EMBL/GenBank/DDBJ databases">
        <authorList>
            <person name="Pan Y."/>
            <person name="Chen W."/>
        </authorList>
    </citation>
    <scope>NUCLEOTIDE SEQUENCE</scope>
</reference>
<accession>A0AAT9TZ37</accession>